<protein>
    <submittedName>
        <fullName evidence="1">Uncharacterized protein</fullName>
    </submittedName>
</protein>
<dbReference type="Proteomes" id="UP000230052">
    <property type="component" value="Unassembled WGS sequence"/>
</dbReference>
<organism evidence="1 2">
    <name type="scientific">Candidatus Aquitaenariimonas noxiae</name>
    <dbReference type="NCBI Taxonomy" id="1974741"/>
    <lineage>
        <taxon>Bacteria</taxon>
        <taxon>Pseudomonadati</taxon>
        <taxon>Candidatus Omnitrophota</taxon>
        <taxon>Candidatus Aquitaenariimonas</taxon>
    </lineage>
</organism>
<evidence type="ECO:0000313" key="2">
    <source>
        <dbReference type="Proteomes" id="UP000230052"/>
    </source>
</evidence>
<dbReference type="EMBL" id="PEWV01000020">
    <property type="protein sequence ID" value="PIU42098.1"/>
    <property type="molecule type" value="Genomic_DNA"/>
</dbReference>
<gene>
    <name evidence="1" type="ORF">COS99_02130</name>
</gene>
<name>A0A2J0KUD6_9BACT</name>
<evidence type="ECO:0000313" key="1">
    <source>
        <dbReference type="EMBL" id="PIU42098.1"/>
    </source>
</evidence>
<reference evidence="1 2" key="1">
    <citation type="submission" date="2017-09" db="EMBL/GenBank/DDBJ databases">
        <title>Depth-based differentiation of microbial function through sediment-hosted aquifers and enrichment of novel symbionts in the deep terrestrial subsurface.</title>
        <authorList>
            <person name="Probst A.J."/>
            <person name="Ladd B."/>
            <person name="Jarett J.K."/>
            <person name="Geller-Mcgrath D.E."/>
            <person name="Sieber C.M."/>
            <person name="Emerson J.B."/>
            <person name="Anantharaman K."/>
            <person name="Thomas B.C."/>
            <person name="Malmstrom R."/>
            <person name="Stieglmeier M."/>
            <person name="Klingl A."/>
            <person name="Woyke T."/>
            <person name="Ryan C.M."/>
            <person name="Banfield J.F."/>
        </authorList>
    </citation>
    <scope>NUCLEOTIDE SEQUENCE [LARGE SCALE GENOMIC DNA]</scope>
    <source>
        <strain evidence="1">CG07_land_8_20_14_0_80_42_15</strain>
    </source>
</reference>
<sequence>MTKKIFYAGIIFSLLCFGACISISSILAKDNNKTAEPEPMELDQTSWEIVITPITSAPGKEPQTVSDNLIFEDKKFSSENFTNNGFDATNYSLSLKDDGATVCETMQTKDKDTIFWRMEVMGDGMKGIISKVYISENKSEDFRFSGKLTSGTLKPRVKRIVVERMPPEDMRMLGLKVPEPKPRSFWQRLIGKIKRLLGLGK</sequence>
<accession>A0A2J0KUD6</accession>
<proteinExistence type="predicted"/>
<dbReference type="AlphaFoldDB" id="A0A2J0KUD6"/>
<comment type="caution">
    <text evidence="1">The sequence shown here is derived from an EMBL/GenBank/DDBJ whole genome shotgun (WGS) entry which is preliminary data.</text>
</comment>